<accession>A0A6J7L3F8</accession>
<protein>
    <submittedName>
        <fullName evidence="2">Unannotated protein</fullName>
    </submittedName>
</protein>
<dbReference type="Pfam" id="PF02604">
    <property type="entry name" value="PhdYeFM_antitox"/>
    <property type="match status" value="1"/>
</dbReference>
<organism evidence="2">
    <name type="scientific">freshwater metagenome</name>
    <dbReference type="NCBI Taxonomy" id="449393"/>
    <lineage>
        <taxon>unclassified sequences</taxon>
        <taxon>metagenomes</taxon>
        <taxon>ecological metagenomes</taxon>
    </lineage>
</organism>
<evidence type="ECO:0000256" key="1">
    <source>
        <dbReference type="ARBA" id="ARBA00009981"/>
    </source>
</evidence>
<gene>
    <name evidence="2" type="ORF">UFOPK3773_02011</name>
</gene>
<dbReference type="EMBL" id="CAFBNF010000299">
    <property type="protein sequence ID" value="CAB4961362.1"/>
    <property type="molecule type" value="Genomic_DNA"/>
</dbReference>
<dbReference type="Gene3D" id="3.40.1620.10">
    <property type="entry name" value="YefM-like domain"/>
    <property type="match status" value="1"/>
</dbReference>
<dbReference type="InterPro" id="IPR036165">
    <property type="entry name" value="YefM-like_sf"/>
</dbReference>
<evidence type="ECO:0000313" key="2">
    <source>
        <dbReference type="EMBL" id="CAB4961362.1"/>
    </source>
</evidence>
<dbReference type="InterPro" id="IPR006442">
    <property type="entry name" value="Antitoxin_Phd/YefM"/>
</dbReference>
<dbReference type="SUPFAM" id="SSF143120">
    <property type="entry name" value="YefM-like"/>
    <property type="match status" value="1"/>
</dbReference>
<comment type="similarity">
    <text evidence="1">Belongs to the phD/YefM antitoxin family.</text>
</comment>
<reference evidence="2" key="1">
    <citation type="submission" date="2020-05" db="EMBL/GenBank/DDBJ databases">
        <authorList>
            <person name="Chiriac C."/>
            <person name="Salcher M."/>
            <person name="Ghai R."/>
            <person name="Kavagutti S V."/>
        </authorList>
    </citation>
    <scope>NUCLEOTIDE SEQUENCE</scope>
</reference>
<name>A0A6J7L3F8_9ZZZZ</name>
<proteinExistence type="inferred from homology"/>
<dbReference type="AlphaFoldDB" id="A0A6J7L3F8"/>
<sequence>MTEVSVRDLRNHGGDVLNQVEGGQTFTVTRAGKPVAELRPLGPEGTPAVELLRRWKHIPHIDFNALRADLDEFLDPAL</sequence>
<dbReference type="NCBIfam" id="TIGR01552">
    <property type="entry name" value="phd_fam"/>
    <property type="match status" value="1"/>
</dbReference>